<feature type="region of interest" description="Disordered" evidence="1">
    <location>
        <begin position="99"/>
        <end position="127"/>
    </location>
</feature>
<evidence type="ECO:0000313" key="3">
    <source>
        <dbReference type="Proteomes" id="UP000008142"/>
    </source>
</evidence>
<evidence type="ECO:0000313" key="2">
    <source>
        <dbReference type="EMBL" id="EGC46826.1"/>
    </source>
</evidence>
<accession>F0UNR4</accession>
<protein>
    <submittedName>
        <fullName evidence="2">Predicted protein</fullName>
    </submittedName>
</protein>
<feature type="compositionally biased region" description="Basic and acidic residues" evidence="1">
    <location>
        <begin position="61"/>
        <end position="76"/>
    </location>
</feature>
<organism evidence="3">
    <name type="scientific">Ajellomyces capsulatus (strain H88)</name>
    <name type="common">Darling's disease fungus</name>
    <name type="synonym">Histoplasma capsulatum</name>
    <dbReference type="NCBI Taxonomy" id="544711"/>
    <lineage>
        <taxon>Eukaryota</taxon>
        <taxon>Fungi</taxon>
        <taxon>Dikarya</taxon>
        <taxon>Ascomycota</taxon>
        <taxon>Pezizomycotina</taxon>
        <taxon>Eurotiomycetes</taxon>
        <taxon>Eurotiomycetidae</taxon>
        <taxon>Onygenales</taxon>
        <taxon>Ajellomycetaceae</taxon>
        <taxon>Histoplasma</taxon>
    </lineage>
</organism>
<feature type="region of interest" description="Disordered" evidence="1">
    <location>
        <begin position="43"/>
        <end position="76"/>
    </location>
</feature>
<gene>
    <name evidence="2" type="ORF">HCEG_06041</name>
</gene>
<proteinExistence type="predicted"/>
<dbReference type="Proteomes" id="UP000008142">
    <property type="component" value="Unassembled WGS sequence"/>
</dbReference>
<dbReference type="HOGENOM" id="CLU_161474_0_0_1"/>
<evidence type="ECO:0000256" key="1">
    <source>
        <dbReference type="SAM" id="MobiDB-lite"/>
    </source>
</evidence>
<dbReference type="EMBL" id="DS990640">
    <property type="protein sequence ID" value="EGC46826.1"/>
    <property type="molecule type" value="Genomic_DNA"/>
</dbReference>
<reference evidence="3" key="1">
    <citation type="submission" date="2008-07" db="EMBL/GenBank/DDBJ databases">
        <title>Annotation of Ajellomyces capsulatus strain H88.</title>
        <authorList>
            <person name="Champion M."/>
            <person name="Cuomo C."/>
            <person name="Ma L.-J."/>
            <person name="Henn M.R."/>
            <person name="Sil A."/>
            <person name="Goldman B."/>
            <person name="Young S.K."/>
            <person name="Kodira C.D."/>
            <person name="Zeng Q."/>
            <person name="Koehrsen M."/>
            <person name="Alvarado L."/>
            <person name="Berlin A."/>
            <person name="Borenstein D."/>
            <person name="Chen Z."/>
            <person name="Engels R."/>
            <person name="Freedman E."/>
            <person name="Gellesch M."/>
            <person name="Goldberg J."/>
            <person name="Griggs A."/>
            <person name="Gujja S."/>
            <person name="Heiman D."/>
            <person name="Hepburn T."/>
            <person name="Howarth C."/>
            <person name="Jen D."/>
            <person name="Larson L."/>
            <person name="Lewis B."/>
            <person name="Mehta T."/>
            <person name="Park D."/>
            <person name="Pearson M."/>
            <person name="Roberts A."/>
            <person name="Saif S."/>
            <person name="Shea T."/>
            <person name="Shenoy N."/>
            <person name="Sisk P."/>
            <person name="Stolte C."/>
            <person name="Sykes S."/>
            <person name="Walk T."/>
            <person name="White J."/>
            <person name="Yandava C."/>
            <person name="Klein B."/>
            <person name="McEwen J.G."/>
            <person name="Puccia R."/>
            <person name="Goldman G.H."/>
            <person name="Felipe M.S."/>
            <person name="Nino-Vega G."/>
            <person name="San-Blas G."/>
            <person name="Taylor J."/>
            <person name="Mendoza L."/>
            <person name="Galagan J."/>
            <person name="Nusbaum C."/>
            <person name="Birren B."/>
        </authorList>
    </citation>
    <scope>NUCLEOTIDE SEQUENCE [LARGE SCALE GENOMIC DNA]</scope>
    <source>
        <strain evidence="3">H88</strain>
    </source>
</reference>
<sequence length="127" mass="13725">MGPAHFTRSLISVRHCACLACNCTQYDLFTSYGMSLSLAEAIRDAPPPPQSKAFGNYGPPPKEKNQWRCEKRESAEHSGCPTRIIHIPNCCWRSGISDASKVGKSPPPPLSSALVSNEKPDSVGTPV</sequence>
<dbReference type="AlphaFoldDB" id="F0UNR4"/>
<name>F0UNR4_AJEC8</name>